<evidence type="ECO:0008006" key="5">
    <source>
        <dbReference type="Google" id="ProtNLM"/>
    </source>
</evidence>
<evidence type="ECO:0000256" key="2">
    <source>
        <dbReference type="SAM" id="MobiDB-lite"/>
    </source>
</evidence>
<proteinExistence type="predicted"/>
<dbReference type="RefSeq" id="WP_216670645.1">
    <property type="nucleotide sequence ID" value="NZ_CAWPPK010000314.1"/>
</dbReference>
<gene>
    <name evidence="3" type="ORF">E5S67_04500</name>
</gene>
<keyword evidence="4" id="KW-1185">Reference proteome</keyword>
<feature type="coiled-coil region" evidence="1">
    <location>
        <begin position="251"/>
        <end position="302"/>
    </location>
</feature>
<sequence length="444" mass="49727">MAKLPTTFTSLDLSGFDLDNHKKQHTGYTGISREMVDFACAVLQKNRVGVAVRSVNAALKEIYGYGGSTDTVCKLVKEWRSENLSLLKQGKSEKDLATALLEAVDDGLLDESEVPEEFLAVMKQMGFAIYRLAYQKADTSISGDRMKSLAQENEILRQQLQGFPKMEMELNFYKSEYERQKLELKEAYMNLNKQQLADSEEFRHRLDSLQADRNELQAKLTLAEQRLAEVAEFETAARDRISEISQLTGRIEAREREVTNLHSQIQTLQAQVGEKQVLESQLEQLRAQLKEASSTITNLQSQQKVSGALQVDRVLDDSDDEPVTDAQLMVENETLHADLSEALREIEDLKARLAKTQAAQSESHSEPQAELLPEILPELLPETISDLVDPLLEPVNSDSDSGFDSDPINSESSSESVESVESVEPPAKPFEPAPRTKRQKVAVQ</sequence>
<evidence type="ECO:0000313" key="4">
    <source>
        <dbReference type="Proteomes" id="UP000702425"/>
    </source>
</evidence>
<reference evidence="3 4" key="1">
    <citation type="journal article" date="2020" name="Sci. Rep.">
        <title>A novel cyanobacterial geosmin producer, revising GeoA distribution and dispersion patterns in Bacteria.</title>
        <authorList>
            <person name="Churro C."/>
            <person name="Semedo-Aguiar A.P."/>
            <person name="Silva A.D."/>
            <person name="Pereira-Leal J.B."/>
            <person name="Leite R.B."/>
        </authorList>
    </citation>
    <scope>NUCLEOTIDE SEQUENCE [LARGE SCALE GENOMIC DNA]</scope>
    <source>
        <strain evidence="3 4">IPMA8</strain>
    </source>
</reference>
<dbReference type="Proteomes" id="UP000702425">
    <property type="component" value="Unassembled WGS sequence"/>
</dbReference>
<feature type="compositionally biased region" description="Low complexity" evidence="2">
    <location>
        <begin position="410"/>
        <end position="424"/>
    </location>
</feature>
<feature type="coiled-coil region" evidence="1">
    <location>
        <begin position="332"/>
        <end position="359"/>
    </location>
</feature>
<feature type="region of interest" description="Disordered" evidence="2">
    <location>
        <begin position="390"/>
        <end position="444"/>
    </location>
</feature>
<name>A0ABX2D4B5_9CYAN</name>
<keyword evidence="1" id="KW-0175">Coiled coil</keyword>
<feature type="compositionally biased region" description="Basic residues" evidence="2">
    <location>
        <begin position="435"/>
        <end position="444"/>
    </location>
</feature>
<comment type="caution">
    <text evidence="3">The sequence shown here is derived from an EMBL/GenBank/DDBJ whole genome shotgun (WGS) entry which is preliminary data.</text>
</comment>
<dbReference type="EMBL" id="SRRZ01000096">
    <property type="protein sequence ID" value="NQE36735.1"/>
    <property type="molecule type" value="Genomic_DNA"/>
</dbReference>
<evidence type="ECO:0000313" key="3">
    <source>
        <dbReference type="EMBL" id="NQE36735.1"/>
    </source>
</evidence>
<protein>
    <recommendedName>
        <fullName evidence="5">Chromosome partition protein Smc</fullName>
    </recommendedName>
</protein>
<organism evidence="3 4">
    <name type="scientific">Microcoleus asticus IPMA8</name>
    <dbReference type="NCBI Taxonomy" id="2563858"/>
    <lineage>
        <taxon>Bacteria</taxon>
        <taxon>Bacillati</taxon>
        <taxon>Cyanobacteriota</taxon>
        <taxon>Cyanophyceae</taxon>
        <taxon>Oscillatoriophycideae</taxon>
        <taxon>Oscillatoriales</taxon>
        <taxon>Microcoleaceae</taxon>
        <taxon>Microcoleus</taxon>
        <taxon>Microcoleus asticus</taxon>
    </lineage>
</organism>
<feature type="coiled-coil region" evidence="1">
    <location>
        <begin position="170"/>
        <end position="226"/>
    </location>
</feature>
<accession>A0ABX2D4B5</accession>
<evidence type="ECO:0000256" key="1">
    <source>
        <dbReference type="SAM" id="Coils"/>
    </source>
</evidence>